<evidence type="ECO:0000313" key="3">
    <source>
        <dbReference type="Proteomes" id="UP000886842"/>
    </source>
</evidence>
<dbReference type="Proteomes" id="UP000886842">
    <property type="component" value="Unassembled WGS sequence"/>
</dbReference>
<dbReference type="InterPro" id="IPR046549">
    <property type="entry name" value="DUF6703"/>
</dbReference>
<reference evidence="2" key="2">
    <citation type="journal article" date="2021" name="PeerJ">
        <title>Extensive microbial diversity within the chicken gut microbiome revealed by metagenomics and culture.</title>
        <authorList>
            <person name="Gilroy R."/>
            <person name="Ravi A."/>
            <person name="Getino M."/>
            <person name="Pursley I."/>
            <person name="Horton D.L."/>
            <person name="Alikhan N.F."/>
            <person name="Baker D."/>
            <person name="Gharbi K."/>
            <person name="Hall N."/>
            <person name="Watson M."/>
            <person name="Adriaenssens E.M."/>
            <person name="Foster-Nyarko E."/>
            <person name="Jarju S."/>
            <person name="Secka A."/>
            <person name="Antonio M."/>
            <person name="Oren A."/>
            <person name="Chaudhuri R.R."/>
            <person name="La Ragione R."/>
            <person name="Hildebrand F."/>
            <person name="Pallen M.J."/>
        </authorList>
    </citation>
    <scope>NUCLEOTIDE SEQUENCE</scope>
    <source>
        <strain evidence="2">ChiGjej1B1-24693</strain>
    </source>
</reference>
<comment type="caution">
    <text evidence="2">The sequence shown here is derived from an EMBL/GenBank/DDBJ whole genome shotgun (WGS) entry which is preliminary data.</text>
</comment>
<feature type="transmembrane region" description="Helical" evidence="1">
    <location>
        <begin position="83"/>
        <end position="101"/>
    </location>
</feature>
<dbReference type="EMBL" id="DVLP01000370">
    <property type="protein sequence ID" value="HIT76426.1"/>
    <property type="molecule type" value="Genomic_DNA"/>
</dbReference>
<name>A0A9D1KNE0_9ACTN</name>
<feature type="transmembrane region" description="Helical" evidence="1">
    <location>
        <begin position="34"/>
        <end position="52"/>
    </location>
</feature>
<protein>
    <submittedName>
        <fullName evidence="2">Uncharacterized protein</fullName>
    </submittedName>
</protein>
<organism evidence="2 3">
    <name type="scientific">Candidatus Avipropionibacterium avicola</name>
    <dbReference type="NCBI Taxonomy" id="2840701"/>
    <lineage>
        <taxon>Bacteria</taxon>
        <taxon>Bacillati</taxon>
        <taxon>Actinomycetota</taxon>
        <taxon>Actinomycetes</taxon>
        <taxon>Propionibacteriales</taxon>
        <taxon>Propionibacteriaceae</taxon>
        <taxon>Propionibacteriaceae incertae sedis</taxon>
        <taxon>Candidatus Avipropionibacterium</taxon>
    </lineage>
</organism>
<keyword evidence="1" id="KW-0812">Transmembrane</keyword>
<keyword evidence="1" id="KW-0472">Membrane</keyword>
<accession>A0A9D1KNE0</accession>
<evidence type="ECO:0000313" key="2">
    <source>
        <dbReference type="EMBL" id="HIT76426.1"/>
    </source>
</evidence>
<proteinExistence type="predicted"/>
<evidence type="ECO:0000256" key="1">
    <source>
        <dbReference type="SAM" id="Phobius"/>
    </source>
</evidence>
<sequence length="106" mass="11478">MAGTENTNEPSALRLQVEQVSRPLLVWLTRLPKMVIPLLTIVVLAVGVLAPLPIGIPALALVLLWMVWLGYLAWPAVTPGGRLLRVATVAILALAIVMRLWPVLMG</sequence>
<dbReference type="Pfam" id="PF20444">
    <property type="entry name" value="DUF6703"/>
    <property type="match status" value="1"/>
</dbReference>
<keyword evidence="1" id="KW-1133">Transmembrane helix</keyword>
<gene>
    <name evidence="2" type="ORF">IAA98_12645</name>
</gene>
<dbReference type="AlphaFoldDB" id="A0A9D1KNE0"/>
<reference evidence="2" key="1">
    <citation type="submission" date="2020-10" db="EMBL/GenBank/DDBJ databases">
        <authorList>
            <person name="Gilroy R."/>
        </authorList>
    </citation>
    <scope>NUCLEOTIDE SEQUENCE</scope>
    <source>
        <strain evidence="2">ChiGjej1B1-24693</strain>
    </source>
</reference>